<reference evidence="5 6" key="1">
    <citation type="submission" date="2016-01" db="EMBL/GenBank/DDBJ databases">
        <title>High potential of lignocellulose degradation of a new Verrucomicrobia species.</title>
        <authorList>
            <person name="Wang Y."/>
            <person name="Shi Y."/>
            <person name="Qiu Z."/>
            <person name="Liu S."/>
            <person name="Yang H."/>
        </authorList>
    </citation>
    <scope>NUCLEOTIDE SEQUENCE [LARGE SCALE GENOMIC DNA]</scope>
    <source>
        <strain evidence="5 6">TSB47</strain>
    </source>
</reference>
<dbReference type="PANTHER" id="PTHR46796">
    <property type="entry name" value="HTH-TYPE TRANSCRIPTIONAL ACTIVATOR RHAS-RELATED"/>
    <property type="match status" value="1"/>
</dbReference>
<dbReference type="InterPro" id="IPR018060">
    <property type="entry name" value="HTH_AraC"/>
</dbReference>
<evidence type="ECO:0000313" key="6">
    <source>
        <dbReference type="Proteomes" id="UP000078486"/>
    </source>
</evidence>
<feature type="domain" description="HTH araC/xylS-type" evidence="4">
    <location>
        <begin position="169"/>
        <end position="266"/>
    </location>
</feature>
<dbReference type="Gene3D" id="2.60.120.10">
    <property type="entry name" value="Jelly Rolls"/>
    <property type="match status" value="1"/>
</dbReference>
<dbReference type="GO" id="GO:0043565">
    <property type="term" value="F:sequence-specific DNA binding"/>
    <property type="evidence" value="ECO:0007669"/>
    <property type="project" value="InterPro"/>
</dbReference>
<sequence>MHEDGNRRGVTQRIRHGGRGWELRETSRASAGYAPHVHDTFSLGQILGGRSRCLIGGRTRRIAAGACVWVRAGEVHACNPRPGAPWSYRMLHIDLAWLCAQGVSEPHSGVSASRALWLDYEALARRVFEDAPRAETEAAMLRLVRRLAPEWDRTDKPGRAEPDDPAALRRVREYIEAHACETLALDELAVLAGTTPWRLLRDFQRHHGITPHALQLCLRANRARRWLREGMTPCDAALAAGFADQSHLTRMFKRYVALTPGAYRRALTR</sequence>
<dbReference type="InterPro" id="IPR050204">
    <property type="entry name" value="AraC_XylS_family_regulators"/>
</dbReference>
<evidence type="ECO:0000256" key="2">
    <source>
        <dbReference type="ARBA" id="ARBA00023125"/>
    </source>
</evidence>
<dbReference type="PROSITE" id="PS01124">
    <property type="entry name" value="HTH_ARAC_FAMILY_2"/>
    <property type="match status" value="1"/>
</dbReference>
<keyword evidence="1" id="KW-0805">Transcription regulation</keyword>
<comment type="caution">
    <text evidence="5">The sequence shown here is derived from an EMBL/GenBank/DDBJ whole genome shotgun (WGS) entry which is preliminary data.</text>
</comment>
<name>A0A178IFP3_9BACT</name>
<dbReference type="GO" id="GO:0003700">
    <property type="term" value="F:DNA-binding transcription factor activity"/>
    <property type="evidence" value="ECO:0007669"/>
    <property type="project" value="InterPro"/>
</dbReference>
<protein>
    <recommendedName>
        <fullName evidence="4">HTH araC/xylS-type domain-containing protein</fullName>
    </recommendedName>
</protein>
<evidence type="ECO:0000256" key="3">
    <source>
        <dbReference type="ARBA" id="ARBA00023163"/>
    </source>
</evidence>
<accession>A0A178IFP3</accession>
<dbReference type="OrthoDB" id="9776408at2"/>
<gene>
    <name evidence="5" type="ORF">AW736_17610</name>
</gene>
<dbReference type="Pfam" id="PF12833">
    <property type="entry name" value="HTH_18"/>
    <property type="match status" value="1"/>
</dbReference>
<dbReference type="InterPro" id="IPR037923">
    <property type="entry name" value="HTH-like"/>
</dbReference>
<dbReference type="PANTHER" id="PTHR46796:SF2">
    <property type="entry name" value="TRANSCRIPTIONAL REGULATORY PROTEIN"/>
    <property type="match status" value="1"/>
</dbReference>
<dbReference type="SMART" id="SM00342">
    <property type="entry name" value="HTH_ARAC"/>
    <property type="match status" value="1"/>
</dbReference>
<dbReference type="Proteomes" id="UP000078486">
    <property type="component" value="Unassembled WGS sequence"/>
</dbReference>
<dbReference type="InterPro" id="IPR003313">
    <property type="entry name" value="AraC-bd"/>
</dbReference>
<proteinExistence type="predicted"/>
<evidence type="ECO:0000259" key="4">
    <source>
        <dbReference type="PROSITE" id="PS01124"/>
    </source>
</evidence>
<dbReference type="SUPFAM" id="SSF51215">
    <property type="entry name" value="Regulatory protein AraC"/>
    <property type="match status" value="1"/>
</dbReference>
<dbReference type="RefSeq" id="WP_068771582.1">
    <property type="nucleotide sequence ID" value="NZ_CP109796.1"/>
</dbReference>
<dbReference type="SUPFAM" id="SSF46689">
    <property type="entry name" value="Homeodomain-like"/>
    <property type="match status" value="2"/>
</dbReference>
<dbReference type="Gene3D" id="1.10.10.60">
    <property type="entry name" value="Homeodomain-like"/>
    <property type="match status" value="1"/>
</dbReference>
<dbReference type="InterPro" id="IPR014710">
    <property type="entry name" value="RmlC-like_jellyroll"/>
</dbReference>
<keyword evidence="2" id="KW-0238">DNA-binding</keyword>
<dbReference type="STRING" id="1184151.AW736_17610"/>
<evidence type="ECO:0000256" key="1">
    <source>
        <dbReference type="ARBA" id="ARBA00023015"/>
    </source>
</evidence>
<evidence type="ECO:0000313" key="5">
    <source>
        <dbReference type="EMBL" id="OAM88832.1"/>
    </source>
</evidence>
<dbReference type="EMBL" id="LRRQ01000119">
    <property type="protein sequence ID" value="OAM88832.1"/>
    <property type="molecule type" value="Genomic_DNA"/>
</dbReference>
<organism evidence="5 6">
    <name type="scientific">Termitidicoccus mucosus</name>
    <dbReference type="NCBI Taxonomy" id="1184151"/>
    <lineage>
        <taxon>Bacteria</taxon>
        <taxon>Pseudomonadati</taxon>
        <taxon>Verrucomicrobiota</taxon>
        <taxon>Opitutia</taxon>
        <taxon>Opitutales</taxon>
        <taxon>Opitutaceae</taxon>
        <taxon>Termitidicoccus</taxon>
    </lineage>
</organism>
<dbReference type="AlphaFoldDB" id="A0A178IFP3"/>
<dbReference type="Pfam" id="PF02311">
    <property type="entry name" value="AraC_binding"/>
    <property type="match status" value="1"/>
</dbReference>
<dbReference type="InterPro" id="IPR009057">
    <property type="entry name" value="Homeodomain-like_sf"/>
</dbReference>
<keyword evidence="3" id="KW-0804">Transcription</keyword>
<keyword evidence="6" id="KW-1185">Reference proteome</keyword>